<dbReference type="InterPro" id="IPR011989">
    <property type="entry name" value="ARM-like"/>
</dbReference>
<sequence length="188" mass="19643">MSDDPGHARAAASARELGRRGLGVDTPGLVAALEDTTLGVRAEAAYLLGGRGDPSAVPALRRALLDPEARVRVEAAAALARLGDADGGRQVLVAELEGEDFAGAPMRAARALAALGDPLGWARTLRSLDSAFPSSRMEAVAVLPLFAPFDGEQVAGDVVDVRSALWRATQDEEPLVRDEARRALEELG</sequence>
<dbReference type="PANTHER" id="PTHR12697">
    <property type="entry name" value="PBS LYASE HEAT-LIKE PROTEIN"/>
    <property type="match status" value="1"/>
</dbReference>
<organism evidence="3 4">
    <name type="scientific">Motilibacter deserti</name>
    <dbReference type="NCBI Taxonomy" id="2714956"/>
    <lineage>
        <taxon>Bacteria</taxon>
        <taxon>Bacillati</taxon>
        <taxon>Actinomycetota</taxon>
        <taxon>Actinomycetes</taxon>
        <taxon>Motilibacterales</taxon>
        <taxon>Motilibacteraceae</taxon>
        <taxon>Motilibacter</taxon>
    </lineage>
</organism>
<comment type="function">
    <text evidence="1">Catalyzes the hydroxylation of the N(6)-(4-aminobutyl)-L-lysine intermediate produced by deoxyhypusine synthase/DHPS on a critical lysine of the eukaryotic translation initiation factor 5A/eIF-5A. This is the second step of the post-translational modification of that lysine into an unusual amino acid residue named hypusine. Hypusination is unique to mature eIF-5A factor and is essential for its function.</text>
</comment>
<dbReference type="RefSeq" id="WP_166280235.1">
    <property type="nucleotide sequence ID" value="NZ_JAANNP010000002.1"/>
</dbReference>
<dbReference type="EMBL" id="JAANNP010000002">
    <property type="protein sequence ID" value="NHC13601.1"/>
    <property type="molecule type" value="Genomic_DNA"/>
</dbReference>
<dbReference type="SMART" id="SM00567">
    <property type="entry name" value="EZ_HEAT"/>
    <property type="match status" value="2"/>
</dbReference>
<dbReference type="InterPro" id="IPR016024">
    <property type="entry name" value="ARM-type_fold"/>
</dbReference>
<evidence type="ECO:0000313" key="4">
    <source>
        <dbReference type="Proteomes" id="UP000800981"/>
    </source>
</evidence>
<evidence type="ECO:0000313" key="3">
    <source>
        <dbReference type="EMBL" id="NHC13601.1"/>
    </source>
</evidence>
<gene>
    <name evidence="3" type="ORF">G9H71_07375</name>
</gene>
<protein>
    <recommendedName>
        <fullName evidence="5">HEAT repeat protein</fullName>
    </recommendedName>
</protein>
<dbReference type="Proteomes" id="UP000800981">
    <property type="component" value="Unassembled WGS sequence"/>
</dbReference>
<evidence type="ECO:0000256" key="1">
    <source>
        <dbReference type="ARBA" id="ARBA00045876"/>
    </source>
</evidence>
<dbReference type="PANTHER" id="PTHR12697:SF5">
    <property type="entry name" value="DEOXYHYPUSINE HYDROXYLASE"/>
    <property type="match status" value="1"/>
</dbReference>
<dbReference type="PROSITE" id="PS50077">
    <property type="entry name" value="HEAT_REPEAT"/>
    <property type="match status" value="1"/>
</dbReference>
<evidence type="ECO:0000256" key="2">
    <source>
        <dbReference type="SAM" id="MobiDB-lite"/>
    </source>
</evidence>
<dbReference type="Pfam" id="PF13646">
    <property type="entry name" value="HEAT_2"/>
    <property type="match status" value="1"/>
</dbReference>
<dbReference type="InterPro" id="IPR021133">
    <property type="entry name" value="HEAT_type_2"/>
</dbReference>
<name>A0ABX0GRV5_9ACTN</name>
<dbReference type="Gene3D" id="1.25.10.10">
    <property type="entry name" value="Leucine-rich Repeat Variant"/>
    <property type="match status" value="2"/>
</dbReference>
<comment type="caution">
    <text evidence="3">The sequence shown here is derived from an EMBL/GenBank/DDBJ whole genome shotgun (WGS) entry which is preliminary data.</text>
</comment>
<evidence type="ECO:0008006" key="5">
    <source>
        <dbReference type="Google" id="ProtNLM"/>
    </source>
</evidence>
<proteinExistence type="predicted"/>
<accession>A0ABX0GRV5</accession>
<keyword evidence="4" id="KW-1185">Reference proteome</keyword>
<dbReference type="InterPro" id="IPR004155">
    <property type="entry name" value="PBS_lyase_HEAT"/>
</dbReference>
<feature type="region of interest" description="Disordered" evidence="2">
    <location>
        <begin position="1"/>
        <end position="23"/>
    </location>
</feature>
<dbReference type="SUPFAM" id="SSF48371">
    <property type="entry name" value="ARM repeat"/>
    <property type="match status" value="2"/>
</dbReference>
<reference evidence="3 4" key="1">
    <citation type="submission" date="2020-03" db="EMBL/GenBank/DDBJ databases">
        <title>Two novel Motilibacter sp.</title>
        <authorList>
            <person name="Liu S."/>
        </authorList>
    </citation>
    <scope>NUCLEOTIDE SEQUENCE [LARGE SCALE GENOMIC DNA]</scope>
    <source>
        <strain evidence="3 4">E257</strain>
    </source>
</reference>